<dbReference type="InterPro" id="IPR024792">
    <property type="entry name" value="RhoGDI_dom_sf"/>
</dbReference>
<dbReference type="InterPro" id="IPR000406">
    <property type="entry name" value="Rho_GDI"/>
</dbReference>
<evidence type="ECO:0000313" key="2">
    <source>
        <dbReference type="EMBL" id="KAK8516390.1"/>
    </source>
</evidence>
<evidence type="ECO:0000313" key="3">
    <source>
        <dbReference type="Proteomes" id="UP001472677"/>
    </source>
</evidence>
<feature type="region of interest" description="Disordered" evidence="1">
    <location>
        <begin position="1"/>
        <end position="39"/>
    </location>
</feature>
<gene>
    <name evidence="2" type="ORF">V6N12_068997</name>
</gene>
<proteinExistence type="predicted"/>
<feature type="compositionally biased region" description="Acidic residues" evidence="1">
    <location>
        <begin position="27"/>
        <end position="36"/>
    </location>
</feature>
<keyword evidence="3" id="KW-1185">Reference proteome</keyword>
<dbReference type="Pfam" id="PF02115">
    <property type="entry name" value="Rho_GDI"/>
    <property type="match status" value="1"/>
</dbReference>
<protein>
    <submittedName>
        <fullName evidence="2">Uncharacterized protein</fullName>
    </submittedName>
</protein>
<dbReference type="EMBL" id="JBBPBM010000059">
    <property type="protein sequence ID" value="KAK8516390.1"/>
    <property type="molecule type" value="Genomic_DNA"/>
</dbReference>
<organism evidence="2 3">
    <name type="scientific">Hibiscus sabdariffa</name>
    <name type="common">roselle</name>
    <dbReference type="NCBI Taxonomy" id="183260"/>
    <lineage>
        <taxon>Eukaryota</taxon>
        <taxon>Viridiplantae</taxon>
        <taxon>Streptophyta</taxon>
        <taxon>Embryophyta</taxon>
        <taxon>Tracheophyta</taxon>
        <taxon>Spermatophyta</taxon>
        <taxon>Magnoliopsida</taxon>
        <taxon>eudicotyledons</taxon>
        <taxon>Gunneridae</taxon>
        <taxon>Pentapetalae</taxon>
        <taxon>rosids</taxon>
        <taxon>malvids</taxon>
        <taxon>Malvales</taxon>
        <taxon>Malvaceae</taxon>
        <taxon>Malvoideae</taxon>
        <taxon>Hibiscus</taxon>
    </lineage>
</organism>
<evidence type="ECO:0000256" key="1">
    <source>
        <dbReference type="SAM" id="MobiDB-lite"/>
    </source>
</evidence>
<accession>A0ABR2CAF9</accession>
<name>A0ABR2CAF9_9ROSI</name>
<comment type="caution">
    <text evidence="2">The sequence shown here is derived from an EMBL/GenBank/DDBJ whole genome shotgun (WGS) entry which is preliminary data.</text>
</comment>
<sequence>MLPNGDSVEGHHPGFSRKASESSFCPTEDEDDDKDDESLRRWKEQLLGTVDFDSVEFGDDNKRYLEINYSFEILKE</sequence>
<dbReference type="Proteomes" id="UP001472677">
    <property type="component" value="Unassembled WGS sequence"/>
</dbReference>
<dbReference type="Gene3D" id="2.70.50.30">
    <property type="entry name" value="Coagulation Factor XIII, subunit A, domain 1"/>
    <property type="match status" value="1"/>
</dbReference>
<reference evidence="2 3" key="1">
    <citation type="journal article" date="2024" name="G3 (Bethesda)">
        <title>Genome assembly of Hibiscus sabdariffa L. provides insights into metabolisms of medicinal natural products.</title>
        <authorList>
            <person name="Kim T."/>
        </authorList>
    </citation>
    <scope>NUCLEOTIDE SEQUENCE [LARGE SCALE GENOMIC DNA]</scope>
    <source>
        <strain evidence="2">TK-2024</strain>
        <tissue evidence="2">Old leaves</tissue>
    </source>
</reference>